<evidence type="ECO:0000313" key="2">
    <source>
        <dbReference type="EMBL" id="KAA6440344.1"/>
    </source>
</evidence>
<dbReference type="AlphaFoldDB" id="A0A5M8R022"/>
<dbReference type="EMBL" id="VBSN01000027">
    <property type="protein sequence ID" value="KAA6440344.1"/>
    <property type="molecule type" value="Genomic_DNA"/>
</dbReference>
<dbReference type="SUPFAM" id="SSF50346">
    <property type="entry name" value="PRC-barrel domain"/>
    <property type="match status" value="1"/>
</dbReference>
<organism evidence="2 3">
    <name type="scientific">Dyadobacter flavalbus</name>
    <dbReference type="NCBI Taxonomy" id="2579942"/>
    <lineage>
        <taxon>Bacteria</taxon>
        <taxon>Pseudomonadati</taxon>
        <taxon>Bacteroidota</taxon>
        <taxon>Cytophagia</taxon>
        <taxon>Cytophagales</taxon>
        <taxon>Spirosomataceae</taxon>
        <taxon>Dyadobacter</taxon>
    </lineage>
</organism>
<dbReference type="InterPro" id="IPR027275">
    <property type="entry name" value="PRC-brl_dom"/>
</dbReference>
<dbReference type="Gene3D" id="3.90.50.10">
    <property type="entry name" value="Photosynthetic Reaction Center, subunit H, domain 2"/>
    <property type="match status" value="1"/>
</dbReference>
<proteinExistence type="predicted"/>
<sequence length="167" mass="18592">MAINENSTDNNRLEELGGSDFEIADGQPNIKGWKVKDVSGNKIGEVQELIFDKVSRKVLYIVMDLDANEVNSSSKNVLLPIGLATLHESDDEVIIAELASRQVYRLPEYEKGNITPATESAIRNTFSGLAAAVAAGATSYESHPEGFYEHEHFNQKRFYGNRWNTNQ</sequence>
<name>A0A5M8R022_9BACT</name>
<feature type="domain" description="PRC-barrel" evidence="1">
    <location>
        <begin position="28"/>
        <end position="98"/>
    </location>
</feature>
<dbReference type="Proteomes" id="UP000323994">
    <property type="component" value="Unassembled WGS sequence"/>
</dbReference>
<dbReference type="OrthoDB" id="1422173at2"/>
<dbReference type="InterPro" id="IPR014747">
    <property type="entry name" value="Bac_photo_RC_H_C"/>
</dbReference>
<dbReference type="GO" id="GO:0030077">
    <property type="term" value="C:plasma membrane light-harvesting complex"/>
    <property type="evidence" value="ECO:0007669"/>
    <property type="project" value="InterPro"/>
</dbReference>
<protein>
    <submittedName>
        <fullName evidence="2">PRC-barrel domain containing protein</fullName>
    </submittedName>
</protein>
<gene>
    <name evidence="2" type="ORF">FEM33_06995</name>
</gene>
<dbReference type="GO" id="GO:0019684">
    <property type="term" value="P:photosynthesis, light reaction"/>
    <property type="evidence" value="ECO:0007669"/>
    <property type="project" value="InterPro"/>
</dbReference>
<evidence type="ECO:0000259" key="1">
    <source>
        <dbReference type="Pfam" id="PF05239"/>
    </source>
</evidence>
<dbReference type="RefSeq" id="WP_139011357.1">
    <property type="nucleotide sequence ID" value="NZ_VBSN01000027.1"/>
</dbReference>
<comment type="caution">
    <text evidence="2">The sequence shown here is derived from an EMBL/GenBank/DDBJ whole genome shotgun (WGS) entry which is preliminary data.</text>
</comment>
<keyword evidence="3" id="KW-1185">Reference proteome</keyword>
<accession>A0A5M8R022</accession>
<dbReference type="Pfam" id="PF05239">
    <property type="entry name" value="PRC"/>
    <property type="match status" value="1"/>
</dbReference>
<reference evidence="2 3" key="1">
    <citation type="submission" date="2019-05" db="EMBL/GenBank/DDBJ databases">
        <authorList>
            <person name="Qu J.-H."/>
        </authorList>
    </citation>
    <scope>NUCLEOTIDE SEQUENCE [LARGE SCALE GENOMIC DNA]</scope>
    <source>
        <strain evidence="2 3">NS28</strain>
    </source>
</reference>
<dbReference type="InterPro" id="IPR011033">
    <property type="entry name" value="PRC_barrel-like_sf"/>
</dbReference>
<evidence type="ECO:0000313" key="3">
    <source>
        <dbReference type="Proteomes" id="UP000323994"/>
    </source>
</evidence>